<comment type="similarity">
    <text evidence="2 9">Belongs to the membrane fusion protein (MFP) (TC 8.A.1) family.</text>
</comment>
<proteinExistence type="inferred from homology"/>
<keyword evidence="7 9" id="KW-1133">Transmembrane helix</keyword>
<feature type="region of interest" description="Disordered" evidence="10">
    <location>
        <begin position="1"/>
        <end position="21"/>
    </location>
</feature>
<keyword evidence="6 9" id="KW-0812">Transmembrane</keyword>
<accession>A0ABY5T292</accession>
<evidence type="ECO:0000259" key="11">
    <source>
        <dbReference type="Pfam" id="PF25994"/>
    </source>
</evidence>
<dbReference type="PRINTS" id="PR01490">
    <property type="entry name" value="RTXTOXIND"/>
</dbReference>
<dbReference type="InterPro" id="IPR050739">
    <property type="entry name" value="MFP"/>
</dbReference>
<evidence type="ECO:0000256" key="4">
    <source>
        <dbReference type="ARBA" id="ARBA00022475"/>
    </source>
</evidence>
<dbReference type="RefSeq" id="WP_265561585.1">
    <property type="nucleotide sequence ID" value="NZ_CP092472.1"/>
</dbReference>
<keyword evidence="3 9" id="KW-0813">Transport</keyword>
<evidence type="ECO:0000256" key="5">
    <source>
        <dbReference type="ARBA" id="ARBA00022519"/>
    </source>
</evidence>
<keyword evidence="13" id="KW-0614">Plasmid</keyword>
<evidence type="ECO:0000313" key="14">
    <source>
        <dbReference type="Proteomes" id="UP001065265"/>
    </source>
</evidence>
<evidence type="ECO:0000256" key="2">
    <source>
        <dbReference type="ARBA" id="ARBA00009477"/>
    </source>
</evidence>
<evidence type="ECO:0000259" key="12">
    <source>
        <dbReference type="Pfam" id="PF26002"/>
    </source>
</evidence>
<comment type="subcellular location">
    <subcellularLocation>
        <location evidence="1 9">Cell inner membrane</location>
        <topology evidence="1 9">Single-pass membrane protein</topology>
    </subcellularLocation>
</comment>
<dbReference type="Pfam" id="PF26002">
    <property type="entry name" value="Beta-barrel_AprE"/>
    <property type="match status" value="1"/>
</dbReference>
<dbReference type="InterPro" id="IPR058781">
    <property type="entry name" value="HH_AprE-like"/>
</dbReference>
<dbReference type="EMBL" id="CP092472">
    <property type="protein sequence ID" value="UVI40867.1"/>
    <property type="molecule type" value="Genomic_DNA"/>
</dbReference>
<dbReference type="NCBIfam" id="TIGR01843">
    <property type="entry name" value="type_I_hlyD"/>
    <property type="match status" value="1"/>
</dbReference>
<organism evidence="13 14">
    <name type="scientific">Qipengyuania spongiae</name>
    <dbReference type="NCBI Taxonomy" id="2909673"/>
    <lineage>
        <taxon>Bacteria</taxon>
        <taxon>Pseudomonadati</taxon>
        <taxon>Pseudomonadota</taxon>
        <taxon>Alphaproteobacteria</taxon>
        <taxon>Sphingomonadales</taxon>
        <taxon>Erythrobacteraceae</taxon>
        <taxon>Qipengyuania</taxon>
    </lineage>
</organism>
<gene>
    <name evidence="13" type="ORF">L1F33_14510</name>
</gene>
<evidence type="ECO:0000313" key="13">
    <source>
        <dbReference type="EMBL" id="UVI40867.1"/>
    </source>
</evidence>
<evidence type="ECO:0000256" key="6">
    <source>
        <dbReference type="ARBA" id="ARBA00022692"/>
    </source>
</evidence>
<dbReference type="PANTHER" id="PTHR30386">
    <property type="entry name" value="MEMBRANE FUSION SUBUNIT OF EMRAB-TOLC MULTIDRUG EFFLUX PUMP"/>
    <property type="match status" value="1"/>
</dbReference>
<feature type="domain" description="AprE-like beta-barrel" evidence="12">
    <location>
        <begin position="331"/>
        <end position="419"/>
    </location>
</feature>
<dbReference type="Pfam" id="PF25994">
    <property type="entry name" value="HH_AprE"/>
    <property type="match status" value="1"/>
</dbReference>
<dbReference type="InterPro" id="IPR010129">
    <property type="entry name" value="T1SS_HlyD"/>
</dbReference>
<keyword evidence="14" id="KW-1185">Reference proteome</keyword>
<name>A0ABY5T292_9SPHN</name>
<dbReference type="Gene3D" id="2.40.50.100">
    <property type="match status" value="1"/>
</dbReference>
<reference evidence="13" key="1">
    <citation type="submission" date="2022-02" db="EMBL/GenBank/DDBJ databases">
        <title>Qipengyuania spongiae sp. nov., isolated from marine sponge.</title>
        <authorList>
            <person name="Li Z."/>
            <person name="Zhang M."/>
        </authorList>
    </citation>
    <scope>NUCLEOTIDE SEQUENCE</scope>
    <source>
        <strain evidence="13">PHS-Z21</strain>
        <plasmid evidence="13">unnamed</plasmid>
    </source>
</reference>
<evidence type="ECO:0000256" key="10">
    <source>
        <dbReference type="SAM" id="MobiDB-lite"/>
    </source>
</evidence>
<keyword evidence="5 9" id="KW-0997">Cell inner membrane</keyword>
<feature type="domain" description="AprE-like long alpha-helical hairpin" evidence="11">
    <location>
        <begin position="106"/>
        <end position="287"/>
    </location>
</feature>
<feature type="transmembrane region" description="Helical" evidence="9">
    <location>
        <begin position="32"/>
        <end position="50"/>
    </location>
</feature>
<evidence type="ECO:0000256" key="3">
    <source>
        <dbReference type="ARBA" id="ARBA00022448"/>
    </source>
</evidence>
<evidence type="ECO:0000256" key="9">
    <source>
        <dbReference type="RuleBase" id="RU365093"/>
    </source>
</evidence>
<sequence length="444" mass="47834">MNEQPNLPAGNDSDEASGKERNWLQPRRMSNYMLWGTLAFFAILIAWAAFTKIDRTVHASGRVVPTAQLQRISNLEGGIVGRVLVSAGDKVREGQPLLRLDPTIAESDYSVGQSSLAALDAKIERLTAEVTGRQPRFANAQDPAVREQIEIERSLYRSRQADLASLTEASRARLLQAQRAVNEAEANRAAAVAGRDAARQQVDLLRPLVESGIEPQLSLLQAERQANVSSSQAIAATATISRARSSVAEAQAAMVQARQDWTATAGAELAAAQAEAASRREAQPALANRLDRTVVRSPLAGTVNRVLINTVGGTARPGEPLLEIVPSQSGLTIEAAVRPSDIAFVRAGQRSLVKITAYDYSIYGGMEGRVIGISPDAIVNEQTGEAFYTVRIRTESDTLLSPAGQRLPISSGMVADVSLIGDKRSILSYILTPFTRLQETAFRE</sequence>
<keyword evidence="4 9" id="KW-1003">Cell membrane</keyword>
<dbReference type="Proteomes" id="UP001065265">
    <property type="component" value="Plasmid unnamed"/>
</dbReference>
<dbReference type="PANTHER" id="PTHR30386:SF26">
    <property type="entry name" value="TRANSPORT PROTEIN COMB"/>
    <property type="match status" value="1"/>
</dbReference>
<dbReference type="Gene3D" id="2.40.30.170">
    <property type="match status" value="1"/>
</dbReference>
<evidence type="ECO:0000256" key="1">
    <source>
        <dbReference type="ARBA" id="ARBA00004377"/>
    </source>
</evidence>
<protein>
    <recommendedName>
        <fullName evidence="9">Membrane fusion protein (MFP) family protein</fullName>
    </recommendedName>
</protein>
<evidence type="ECO:0000256" key="7">
    <source>
        <dbReference type="ARBA" id="ARBA00022989"/>
    </source>
</evidence>
<evidence type="ECO:0000256" key="8">
    <source>
        <dbReference type="ARBA" id="ARBA00023136"/>
    </source>
</evidence>
<keyword evidence="8 9" id="KW-0472">Membrane</keyword>
<geneLocation type="plasmid" evidence="13 14">
    <name>unnamed</name>
</geneLocation>
<dbReference type="InterPro" id="IPR058982">
    <property type="entry name" value="Beta-barrel_AprE"/>
</dbReference>